<sequence length="150" mass="15742">MPMIDVYAPDNLFPAEADNQLGTELAHAVLRAEGVETPGPFHLSNTAVFIHRLSPQAIHTGSTNSANNVRIQIITPPGALNRDGQRKITKEATEIVARLSGDESLAKRTWVILTEAAEGGWGISGTAFGQEEFGALAAQAAAAAAAAKNQ</sequence>
<comment type="caution">
    <text evidence="1">The sequence shown here is derived from an EMBL/GenBank/DDBJ whole genome shotgun (WGS) entry which is preliminary data.</text>
</comment>
<dbReference type="Proteomes" id="UP000640274">
    <property type="component" value="Unassembled WGS sequence"/>
</dbReference>
<dbReference type="EMBL" id="JAELUP010000072">
    <property type="protein sequence ID" value="MBJ6362443.1"/>
    <property type="molecule type" value="Genomic_DNA"/>
</dbReference>
<keyword evidence="2" id="KW-1185">Reference proteome</keyword>
<dbReference type="AlphaFoldDB" id="A0A934J8X3"/>
<accession>A0A934J8X3</accession>
<proteinExistence type="predicted"/>
<reference evidence="1" key="1">
    <citation type="submission" date="2020-12" db="EMBL/GenBank/DDBJ databases">
        <authorList>
            <person name="Huq M.A."/>
        </authorList>
    </citation>
    <scope>NUCLEOTIDE SEQUENCE</scope>
    <source>
        <strain evidence="1">MAHUQ-46</strain>
    </source>
</reference>
<name>A0A934J8X3_9BACL</name>
<dbReference type="RefSeq" id="WP_199019985.1">
    <property type="nucleotide sequence ID" value="NZ_JAELUP010000072.1"/>
</dbReference>
<gene>
    <name evidence="1" type="ORF">JFN88_14345</name>
</gene>
<evidence type="ECO:0000313" key="1">
    <source>
        <dbReference type="EMBL" id="MBJ6362443.1"/>
    </source>
</evidence>
<dbReference type="InterPro" id="IPR014347">
    <property type="entry name" value="Tautomerase/MIF_sf"/>
</dbReference>
<evidence type="ECO:0000313" key="2">
    <source>
        <dbReference type="Proteomes" id="UP000640274"/>
    </source>
</evidence>
<protein>
    <recommendedName>
        <fullName evidence="3">Tautomerase enzyme</fullName>
    </recommendedName>
</protein>
<organism evidence="1 2">
    <name type="scientific">Paenibacillus roseus</name>
    <dbReference type="NCBI Taxonomy" id="2798579"/>
    <lineage>
        <taxon>Bacteria</taxon>
        <taxon>Bacillati</taxon>
        <taxon>Bacillota</taxon>
        <taxon>Bacilli</taxon>
        <taxon>Bacillales</taxon>
        <taxon>Paenibacillaceae</taxon>
        <taxon>Paenibacillus</taxon>
    </lineage>
</organism>
<dbReference type="Gene3D" id="3.30.429.10">
    <property type="entry name" value="Macrophage Migration Inhibitory Factor"/>
    <property type="match status" value="1"/>
</dbReference>
<evidence type="ECO:0008006" key="3">
    <source>
        <dbReference type="Google" id="ProtNLM"/>
    </source>
</evidence>